<sequence>MKTKLFSLALIGLFCITIQAQPFQREVQHNSDIYHDLNIEVIDDGSTDFIVASNIFDSTMTSSVVSLKRMDENGMIIWAKEYSDSSLQNARVFDVANMLGVIAITGAIDVGSTKRTFIAKIDAASGNVINVNYYDIVGSSFNSTGLNIAYTNTDADNDGTTDPGFVVGGFVSSCYNLDNQCSFNMGYVLRVDEFLNVIWTTEVDSVGTSGASSDYDFINNITETNNGFFLTGSATGITQQGFERQGVLAMLIDHQGNALWDKSYIYGNFRDVSVDAYYEASTGNIYMLSNYSSMHNFGITVFDTSGNIISSLSWVINSGYLDRYGFTLKESVLNPDNLVVFGYNREEYWTNGAGDVKYGQSNVFTYEFEKATGNQVSIAYQYLNTHVEAPGDEYNFWNGQMPLIYYPDMATVLNLNSGSQNDYITVGYQTPEGMPFTFAEITRTSDKRNICDNMNLTLSHTSISVYEIPVSSGLVSTTESPINFNDTAYSYTLTNCDGTMGVGDNSINTGGLFPNPTHGELTVFLSNNTIKSLAIYSVLGKKVKEINLNGTGNTTTLNVSDLQKGVYFINIEDDLSKTQVFKFIKS</sequence>
<dbReference type="RefSeq" id="WP_237606517.1">
    <property type="nucleotide sequence ID" value="NZ_JAIRBB010000001.1"/>
</dbReference>
<accession>A0A9X1QWJ1</accession>
<proteinExistence type="predicted"/>
<feature type="domain" description="Secretion system C-terminal sorting" evidence="3">
    <location>
        <begin position="512"/>
        <end position="581"/>
    </location>
</feature>
<evidence type="ECO:0000256" key="2">
    <source>
        <dbReference type="SAM" id="SignalP"/>
    </source>
</evidence>
<comment type="caution">
    <text evidence="4">The sequence shown here is derived from an EMBL/GenBank/DDBJ whole genome shotgun (WGS) entry which is preliminary data.</text>
</comment>
<evidence type="ECO:0000259" key="3">
    <source>
        <dbReference type="Pfam" id="PF18962"/>
    </source>
</evidence>
<keyword evidence="1 2" id="KW-0732">Signal</keyword>
<dbReference type="InterPro" id="IPR026444">
    <property type="entry name" value="Secre_tail"/>
</dbReference>
<name>A0A9X1QWJ1_9FLAO</name>
<gene>
    <name evidence="4" type="ORF">K8344_01540</name>
</gene>
<dbReference type="EMBL" id="JAIRBB010000001">
    <property type="protein sequence ID" value="MCG2429786.1"/>
    <property type="molecule type" value="Genomic_DNA"/>
</dbReference>
<protein>
    <submittedName>
        <fullName evidence="4">T9SS type A sorting domain-containing protein</fullName>
    </submittedName>
</protein>
<dbReference type="Proteomes" id="UP001139462">
    <property type="component" value="Unassembled WGS sequence"/>
</dbReference>
<feature type="signal peptide" evidence="2">
    <location>
        <begin position="1"/>
        <end position="20"/>
    </location>
</feature>
<keyword evidence="5" id="KW-1185">Reference proteome</keyword>
<dbReference type="Pfam" id="PF18962">
    <property type="entry name" value="Por_Secre_tail"/>
    <property type="match status" value="1"/>
</dbReference>
<dbReference type="NCBIfam" id="TIGR04183">
    <property type="entry name" value="Por_Secre_tail"/>
    <property type="match status" value="1"/>
</dbReference>
<reference evidence="4" key="1">
    <citation type="submission" date="2021-09" db="EMBL/GenBank/DDBJ databases">
        <title>Genome of Aequorivita sp. strain F64183.</title>
        <authorList>
            <person name="Wang Y."/>
        </authorList>
    </citation>
    <scope>NUCLEOTIDE SEQUENCE</scope>
    <source>
        <strain evidence="4">F64183</strain>
    </source>
</reference>
<evidence type="ECO:0000313" key="4">
    <source>
        <dbReference type="EMBL" id="MCG2429786.1"/>
    </source>
</evidence>
<evidence type="ECO:0000256" key="1">
    <source>
        <dbReference type="ARBA" id="ARBA00022729"/>
    </source>
</evidence>
<dbReference type="AlphaFoldDB" id="A0A9X1QWJ1"/>
<organism evidence="4 5">
    <name type="scientific">Aequorivita xiaoshiensis</name>
    <dbReference type="NCBI Taxonomy" id="2874476"/>
    <lineage>
        <taxon>Bacteria</taxon>
        <taxon>Pseudomonadati</taxon>
        <taxon>Bacteroidota</taxon>
        <taxon>Flavobacteriia</taxon>
        <taxon>Flavobacteriales</taxon>
        <taxon>Flavobacteriaceae</taxon>
        <taxon>Aequorivita</taxon>
    </lineage>
</organism>
<feature type="chain" id="PRO_5040958159" evidence="2">
    <location>
        <begin position="21"/>
        <end position="586"/>
    </location>
</feature>
<evidence type="ECO:0000313" key="5">
    <source>
        <dbReference type="Proteomes" id="UP001139462"/>
    </source>
</evidence>